<sequence>MGQLGPLELVGDRWVIGDPERAGGMCLVLTAEGMEHRANGTAEPLEVLPWSRVMELGIRTTYRAWMATRGGTALVWAAQSDAIDMGRDACSVHALVRHPYDDWYARYSHHERRYTGVHIYLVIELFRALSEAKLTHRLGDAEWLGAVVEQVAPLPHRRSSVRRIREIIAAVSA</sequence>
<proteinExistence type="predicted"/>
<dbReference type="PATRIC" id="fig|1938.6.peg.3053"/>
<name>A0A0L8KPZ6_STRVR</name>
<dbReference type="Proteomes" id="UP000037023">
    <property type="component" value="Unassembled WGS sequence"/>
</dbReference>
<comment type="caution">
    <text evidence="1">The sequence shown here is derived from an EMBL/GenBank/DDBJ whole genome shotgun (WGS) entry which is preliminary data.</text>
</comment>
<evidence type="ECO:0000313" key="1">
    <source>
        <dbReference type="EMBL" id="KOG28023.1"/>
    </source>
</evidence>
<evidence type="ECO:0000313" key="2">
    <source>
        <dbReference type="Proteomes" id="UP000037023"/>
    </source>
</evidence>
<protein>
    <submittedName>
        <fullName evidence="1">Uncharacterized protein</fullName>
    </submittedName>
</protein>
<dbReference type="EMBL" id="LGUP01000119">
    <property type="protein sequence ID" value="KOG28023.1"/>
    <property type="molecule type" value="Genomic_DNA"/>
</dbReference>
<organism evidence="1 2">
    <name type="scientific">Streptomyces viridochromogenes</name>
    <dbReference type="NCBI Taxonomy" id="1938"/>
    <lineage>
        <taxon>Bacteria</taxon>
        <taxon>Bacillati</taxon>
        <taxon>Actinomycetota</taxon>
        <taxon>Actinomycetes</taxon>
        <taxon>Kitasatosporales</taxon>
        <taxon>Streptomycetaceae</taxon>
        <taxon>Streptomyces</taxon>
    </lineage>
</organism>
<gene>
    <name evidence="1" type="ORF">ADK34_14100</name>
</gene>
<accession>A0A0L8KPZ6</accession>
<dbReference type="RefSeq" id="WP_033201507.1">
    <property type="nucleotide sequence ID" value="NZ_LGUP01000119.1"/>
</dbReference>
<reference evidence="1 2" key="1">
    <citation type="submission" date="2015-06" db="EMBL/GenBank/DDBJ databases">
        <authorList>
            <person name="Hoefler B.C."/>
            <person name="Straight P.D."/>
        </authorList>
    </citation>
    <scope>NUCLEOTIDE SEQUENCE [LARGE SCALE GENOMIC DNA]</scope>
    <source>
        <strain evidence="1 2">NRRL 3427</strain>
    </source>
</reference>
<dbReference type="AlphaFoldDB" id="A0A0L8KPZ6"/>
<dbReference type="OrthoDB" id="4334704at2"/>